<sequence length="965" mass="114068">TYTYFFWIGVNFTKSLLKNNDLQFYEKLVSTISMFWISFCFFILTQIMTGIRFIVTSYMHVWLYKHINILDELYLHGYNILQQILVISFVSCFQLFDKPNKDMLCIGILDLLSVLISIEFMQFFKNVENLGERDFNKAIFLHIFHGVLAKSTGYKLVKIAINSIENNEENDNNGFLNGVFLDGFNLRVIKVDEIISNESDNEALDEQMIFQNIIKLLKIVINSQSPISEEECNGNLEEMAKILFDNVTRHCDDQNTQTKTKLELFLLDKHSCATLNKFKHSLLTKNVNGKENKKYYAKKHRRIFEHYIYGGLNFLCKTNNMYNITNKNFTKMQQLGINIFEILFNTTSINLKRFCDFPRKHHKNKCDVDLDNELFYGTYGFKICLDGNHRTFFATWPVFSIVYSEFMQKNNTNIIEIFSGENYPYLSDASIEMLYKFVAYDEYTVYHRRNVKYQSIIKHLREARQMLVSPFILDSIFLTAIQAHKMFSGNCRFFHKSVEYGSTMVDCDKKQSNEEYKDKNIFYVFVEYYICSTIIVIILLFIGFFINIYFAVLLNDCWKKLNNENKILMTSLVLAYLIFLIVKLFHYLRPYFYNDFMEKNFIKHTETYPGISMVNKTYSLLTWTILYTFKETGILIAIEETIFRSMNKLTCIIGFVIMINTFADMLFRIKNKHEQKSISYYKLSSTLIVSYLLGICILVLVVVSSIFTYNSMDGISEIVHKMQVEKFAYLKICKYSNTFNEGKKGMNMYSWTSFIFVIFYTLLTILFLLYYKLEQKTTNIELTFSNIKNLKATVYSLVGGYITYIIANGYLDYKNILYLMGSKDGKNDYDRTFEMAEHTMFYQIFSILLLINPIVQPILIILRLTEMKKQHCIYWSRFWEIGLSENITNMLWYPITKIYLFFKYLNCRKCHSNIKNKKIKKNHNIVVMEKKFPKYPTFTTSLKKNIQNTLCLKCKMDGIDTCICF</sequence>
<keyword evidence="1" id="KW-0812">Transmembrane</keyword>
<feature type="transmembrane region" description="Helical" evidence="1">
    <location>
        <begin position="534"/>
        <end position="555"/>
    </location>
</feature>
<evidence type="ECO:0000256" key="1">
    <source>
        <dbReference type="SAM" id="Phobius"/>
    </source>
</evidence>
<feature type="transmembrane region" description="Helical" evidence="1">
    <location>
        <begin position="649"/>
        <end position="667"/>
    </location>
</feature>
<organism evidence="2 3">
    <name type="scientific">Strongyloides stercoralis</name>
    <name type="common">Threadworm</name>
    <dbReference type="NCBI Taxonomy" id="6248"/>
    <lineage>
        <taxon>Eukaryota</taxon>
        <taxon>Metazoa</taxon>
        <taxon>Ecdysozoa</taxon>
        <taxon>Nematoda</taxon>
        <taxon>Chromadorea</taxon>
        <taxon>Rhabditida</taxon>
        <taxon>Tylenchina</taxon>
        <taxon>Panagrolaimomorpha</taxon>
        <taxon>Strongyloidoidea</taxon>
        <taxon>Strongyloididae</taxon>
        <taxon>Strongyloides</taxon>
    </lineage>
</organism>
<accession>A0AAF5DMZ9</accession>
<evidence type="ECO:0000313" key="3">
    <source>
        <dbReference type="WBParaSite" id="TCONS_00015493.p1"/>
    </source>
</evidence>
<proteinExistence type="predicted"/>
<feature type="transmembrane region" description="Helical" evidence="1">
    <location>
        <begin position="34"/>
        <end position="55"/>
    </location>
</feature>
<keyword evidence="2" id="KW-1185">Reference proteome</keyword>
<protein>
    <submittedName>
        <fullName evidence="3">G-protein coupled receptors family 1 profile domain-containing protein</fullName>
    </submittedName>
</protein>
<feature type="transmembrane region" description="Helical" evidence="1">
    <location>
        <begin position="688"/>
        <end position="709"/>
    </location>
</feature>
<dbReference type="WBParaSite" id="TCONS_00015493.p1">
    <property type="protein sequence ID" value="TCONS_00015493.p1"/>
    <property type="gene ID" value="XLOC_009893"/>
</dbReference>
<feature type="transmembrane region" description="Helical" evidence="1">
    <location>
        <begin position="75"/>
        <end position="96"/>
    </location>
</feature>
<evidence type="ECO:0000313" key="2">
    <source>
        <dbReference type="Proteomes" id="UP000035681"/>
    </source>
</evidence>
<dbReference type="Proteomes" id="UP000035681">
    <property type="component" value="Unplaced"/>
</dbReference>
<feature type="transmembrane region" description="Helical" evidence="1">
    <location>
        <begin position="792"/>
        <end position="811"/>
    </location>
</feature>
<keyword evidence="1" id="KW-0472">Membrane</keyword>
<keyword evidence="1" id="KW-1133">Transmembrane helix</keyword>
<feature type="transmembrane region" description="Helical" evidence="1">
    <location>
        <begin position="840"/>
        <end position="862"/>
    </location>
</feature>
<name>A0AAF5DMZ9_STRER</name>
<feature type="transmembrane region" description="Helical" evidence="1">
    <location>
        <begin position="567"/>
        <end position="588"/>
    </location>
</feature>
<feature type="transmembrane region" description="Helical" evidence="1">
    <location>
        <begin position="748"/>
        <end position="771"/>
    </location>
</feature>
<dbReference type="AlphaFoldDB" id="A0AAF5DMZ9"/>
<reference evidence="3" key="1">
    <citation type="submission" date="2024-02" db="UniProtKB">
        <authorList>
            <consortium name="WormBaseParasite"/>
        </authorList>
    </citation>
    <scope>IDENTIFICATION</scope>
</reference>